<proteinExistence type="predicted"/>
<dbReference type="Pfam" id="PF00096">
    <property type="entry name" value="zf-C2H2"/>
    <property type="match status" value="1"/>
</dbReference>
<dbReference type="EMBL" id="OU898278">
    <property type="protein sequence ID" value="CAG9830754.1"/>
    <property type="molecule type" value="Genomic_DNA"/>
</dbReference>
<feature type="domain" description="C2H2-type" evidence="6">
    <location>
        <begin position="589"/>
        <end position="616"/>
    </location>
</feature>
<keyword evidence="1" id="KW-0479">Metal-binding</keyword>
<evidence type="ECO:0000256" key="5">
    <source>
        <dbReference type="PROSITE-ProRule" id="PRU00042"/>
    </source>
</evidence>
<dbReference type="GO" id="GO:0008270">
    <property type="term" value="F:zinc ion binding"/>
    <property type="evidence" value="ECO:0007669"/>
    <property type="project" value="UniProtKB-KW"/>
</dbReference>
<name>A0A9N9SWD3_DIABA</name>
<dbReference type="PANTHER" id="PTHR24379">
    <property type="entry name" value="KRAB AND ZINC FINGER DOMAIN-CONTAINING"/>
    <property type="match status" value="1"/>
</dbReference>
<evidence type="ECO:0000256" key="1">
    <source>
        <dbReference type="ARBA" id="ARBA00022723"/>
    </source>
</evidence>
<sequence length="662" mass="75725">MSEDIITKTEEPEIQYILNNTEFVFDSSDLSEEINDIIYTDGNQAYIWTNGHIVQEVGEEGDTVLVQDGEEIMDQYLMNDKQDLSQENQQVIKYVDEEGNLSEASNIFYIDKEGVPLGSQSISPQYYLTDFMDSVPNVCNEDQDSINTSEYYVGDQDADAFVDINDTNWYLNISKDGNIHITIPPTDNNENTTDTSDVPQKVDLTAITGKNLLTGQVLSLDSYMDKILTRMKSNPSIKSSKRKHNLNAYLNKKLNLGLTVGGKKLMGKIIHVGSKGKEAIGVRVTEDDSKNKNEDILCTEPPANMLRNNLIANYQPKNITKESDQFQHISKVLSDLMRKENFKAKIRQRRLWIKVVEKYRTKASVSTKNVSWIRGCMEPKLTPVENNEYLEDWTFVSDDVITEENYAKLKSQKEYSNYLHLTIITTHYSSSKSIIKIIIDSKNVDCRYCEQMFGSKENMVKHVNKDHNACEVCNEVYPSLRELMTHKQIHNTAAFKICPKNNCKKYFVTDLALKKHTESHRLESFKCSLCSYSGVNEADFKAHSSTHPSSCDVCNFVFFNEAELVAHKQQVHLSNETSRHKKVVITKLYVCEICNHTFSRQANLHRHLEIHKKTDKLFTCTICGCSYHFSSSLTRHIVKNHVQLKRPDVAPSEEENSIAVML</sequence>
<dbReference type="AlphaFoldDB" id="A0A9N9SWD3"/>
<keyword evidence="3 5" id="KW-0863">Zinc-finger</keyword>
<keyword evidence="8" id="KW-1185">Reference proteome</keyword>
<reference evidence="7" key="1">
    <citation type="submission" date="2022-01" db="EMBL/GenBank/DDBJ databases">
        <authorList>
            <person name="King R."/>
        </authorList>
    </citation>
    <scope>NUCLEOTIDE SEQUENCE</scope>
</reference>
<evidence type="ECO:0000259" key="6">
    <source>
        <dbReference type="PROSITE" id="PS50157"/>
    </source>
</evidence>
<evidence type="ECO:0000313" key="8">
    <source>
        <dbReference type="Proteomes" id="UP001153709"/>
    </source>
</evidence>
<feature type="domain" description="C2H2-type" evidence="6">
    <location>
        <begin position="618"/>
        <end position="646"/>
    </location>
</feature>
<dbReference type="PROSITE" id="PS50157">
    <property type="entry name" value="ZINC_FINGER_C2H2_2"/>
    <property type="match status" value="3"/>
</dbReference>
<dbReference type="OrthoDB" id="1405595at2759"/>
<keyword evidence="4" id="KW-0862">Zinc</keyword>
<dbReference type="Gene3D" id="3.30.160.60">
    <property type="entry name" value="Classic Zinc Finger"/>
    <property type="match status" value="3"/>
</dbReference>
<evidence type="ECO:0000256" key="4">
    <source>
        <dbReference type="ARBA" id="ARBA00022833"/>
    </source>
</evidence>
<dbReference type="SMART" id="SM00355">
    <property type="entry name" value="ZnF_C2H2"/>
    <property type="match status" value="7"/>
</dbReference>
<dbReference type="SUPFAM" id="SSF57667">
    <property type="entry name" value="beta-beta-alpha zinc fingers"/>
    <property type="match status" value="2"/>
</dbReference>
<gene>
    <name evidence="7" type="ORF">DIABBA_LOCUS4416</name>
</gene>
<dbReference type="InterPro" id="IPR036236">
    <property type="entry name" value="Znf_C2H2_sf"/>
</dbReference>
<dbReference type="Proteomes" id="UP001153709">
    <property type="component" value="Chromosome 3"/>
</dbReference>
<dbReference type="FunFam" id="3.30.160.60:FF:000446">
    <property type="entry name" value="Zinc finger protein"/>
    <property type="match status" value="1"/>
</dbReference>
<evidence type="ECO:0000256" key="2">
    <source>
        <dbReference type="ARBA" id="ARBA00022737"/>
    </source>
</evidence>
<feature type="domain" description="C2H2-type" evidence="6">
    <location>
        <begin position="549"/>
        <end position="577"/>
    </location>
</feature>
<organism evidence="7 8">
    <name type="scientific">Diabrotica balteata</name>
    <name type="common">Banded cucumber beetle</name>
    <dbReference type="NCBI Taxonomy" id="107213"/>
    <lineage>
        <taxon>Eukaryota</taxon>
        <taxon>Metazoa</taxon>
        <taxon>Ecdysozoa</taxon>
        <taxon>Arthropoda</taxon>
        <taxon>Hexapoda</taxon>
        <taxon>Insecta</taxon>
        <taxon>Pterygota</taxon>
        <taxon>Neoptera</taxon>
        <taxon>Endopterygota</taxon>
        <taxon>Coleoptera</taxon>
        <taxon>Polyphaga</taxon>
        <taxon>Cucujiformia</taxon>
        <taxon>Chrysomeloidea</taxon>
        <taxon>Chrysomelidae</taxon>
        <taxon>Galerucinae</taxon>
        <taxon>Diabroticina</taxon>
        <taxon>Diabroticites</taxon>
        <taxon>Diabrotica</taxon>
    </lineage>
</organism>
<dbReference type="GO" id="GO:0005634">
    <property type="term" value="C:nucleus"/>
    <property type="evidence" value="ECO:0007669"/>
    <property type="project" value="UniProtKB-ARBA"/>
</dbReference>
<protein>
    <recommendedName>
        <fullName evidence="6">C2H2-type domain-containing protein</fullName>
    </recommendedName>
</protein>
<evidence type="ECO:0000313" key="7">
    <source>
        <dbReference type="EMBL" id="CAG9830754.1"/>
    </source>
</evidence>
<dbReference type="InterPro" id="IPR013087">
    <property type="entry name" value="Znf_C2H2_type"/>
</dbReference>
<dbReference type="PROSITE" id="PS00028">
    <property type="entry name" value="ZINC_FINGER_C2H2_1"/>
    <property type="match status" value="4"/>
</dbReference>
<keyword evidence="2" id="KW-0677">Repeat</keyword>
<accession>A0A9N9SWD3</accession>
<dbReference type="PANTHER" id="PTHR24379:SF121">
    <property type="entry name" value="C2H2-TYPE DOMAIN-CONTAINING PROTEIN"/>
    <property type="match status" value="1"/>
</dbReference>
<evidence type="ECO:0000256" key="3">
    <source>
        <dbReference type="ARBA" id="ARBA00022771"/>
    </source>
</evidence>